<keyword evidence="5" id="KW-0436">Ligase</keyword>
<dbReference type="GO" id="GO:0030272">
    <property type="term" value="F:5-formyltetrahydrofolate cyclo-ligase activity"/>
    <property type="evidence" value="ECO:0007669"/>
    <property type="project" value="UniProtKB-EC"/>
</dbReference>
<dbReference type="Proteomes" id="UP000600101">
    <property type="component" value="Unassembled WGS sequence"/>
</dbReference>
<protein>
    <recommendedName>
        <fullName evidence="4">5-formyltetrahydrofolate cyclo-ligase</fullName>
        <ecNumber evidence="4">6.3.3.2</ecNumber>
    </recommendedName>
</protein>
<organism evidence="5 6">
    <name type="scientific">Siccirubricoccus deserti</name>
    <dbReference type="NCBI Taxonomy" id="2013562"/>
    <lineage>
        <taxon>Bacteria</taxon>
        <taxon>Pseudomonadati</taxon>
        <taxon>Pseudomonadota</taxon>
        <taxon>Alphaproteobacteria</taxon>
        <taxon>Acetobacterales</taxon>
        <taxon>Roseomonadaceae</taxon>
        <taxon>Siccirubricoccus</taxon>
    </lineage>
</organism>
<proteinExistence type="inferred from homology"/>
<keyword evidence="3 4" id="KW-0067">ATP-binding</keyword>
<keyword evidence="4" id="KW-0460">Magnesium</keyword>
<evidence type="ECO:0000256" key="2">
    <source>
        <dbReference type="ARBA" id="ARBA00022741"/>
    </source>
</evidence>
<evidence type="ECO:0000256" key="3">
    <source>
        <dbReference type="ARBA" id="ARBA00022840"/>
    </source>
</evidence>
<dbReference type="GO" id="GO:0046872">
    <property type="term" value="F:metal ion binding"/>
    <property type="evidence" value="ECO:0007669"/>
    <property type="project" value="UniProtKB-KW"/>
</dbReference>
<gene>
    <name evidence="5" type="ORF">H7965_06610</name>
</gene>
<dbReference type="GO" id="GO:0005524">
    <property type="term" value="F:ATP binding"/>
    <property type="evidence" value="ECO:0007669"/>
    <property type="project" value="UniProtKB-KW"/>
</dbReference>
<dbReference type="InterPro" id="IPR002698">
    <property type="entry name" value="FTHF_cligase"/>
</dbReference>
<sequence length="253" mass="27952">MLRRHLAALPAGPAEAGPLDVAPAALARRLRDALPRLYDHALRDELQALPDLLESRASGWDAIRRWRKAQREALLANRLAIPREAREGLDAAITARLGPWLPAAGAGPIGFYWPFKGEYDPRPLMHALHRQGVRLALPVVVAKAQPLVFREWWPGIRMAPGAWNIPAPAEGGPALPAALVVPLLGFDEQGYRLGYGGGYYDRTLAVWPERPLAIGVGHELARLETIQPQPHDIPMDMIVTEQRVIRASARPRR</sequence>
<dbReference type="InterPro" id="IPR024185">
    <property type="entry name" value="FTHF_cligase-like_sf"/>
</dbReference>
<keyword evidence="6" id="KW-1185">Reference proteome</keyword>
<reference evidence="5" key="1">
    <citation type="submission" date="2020-08" db="EMBL/GenBank/DDBJ databases">
        <authorList>
            <person name="Hu Y."/>
            <person name="Nguyen S.V."/>
            <person name="Li F."/>
            <person name="Fanning S."/>
        </authorList>
    </citation>
    <scope>NUCLEOTIDE SEQUENCE</scope>
    <source>
        <strain evidence="5">SYSU D8009</strain>
    </source>
</reference>
<evidence type="ECO:0000256" key="4">
    <source>
        <dbReference type="RuleBase" id="RU361279"/>
    </source>
</evidence>
<keyword evidence="2 4" id="KW-0547">Nucleotide-binding</keyword>
<dbReference type="AlphaFoldDB" id="A0A9X0QX82"/>
<comment type="similarity">
    <text evidence="1 4">Belongs to the 5-formyltetrahydrofolate cyclo-ligase family.</text>
</comment>
<dbReference type="PANTHER" id="PTHR23407:SF1">
    <property type="entry name" value="5-FORMYLTETRAHYDROFOLATE CYCLO-LIGASE"/>
    <property type="match status" value="1"/>
</dbReference>
<dbReference type="GO" id="GO:0035999">
    <property type="term" value="P:tetrahydrofolate interconversion"/>
    <property type="evidence" value="ECO:0007669"/>
    <property type="project" value="TreeGrafter"/>
</dbReference>
<dbReference type="InterPro" id="IPR037171">
    <property type="entry name" value="NagB/RpiA_transferase-like"/>
</dbReference>
<dbReference type="Gene3D" id="3.40.50.10420">
    <property type="entry name" value="NagB/RpiA/CoA transferase-like"/>
    <property type="match status" value="1"/>
</dbReference>
<evidence type="ECO:0000256" key="1">
    <source>
        <dbReference type="ARBA" id="ARBA00010638"/>
    </source>
</evidence>
<dbReference type="PANTHER" id="PTHR23407">
    <property type="entry name" value="ATPASE INHIBITOR/5-FORMYLTETRAHYDROFOLATE CYCLO-LIGASE"/>
    <property type="match status" value="1"/>
</dbReference>
<comment type="caution">
    <text evidence="5">The sequence shown here is derived from an EMBL/GenBank/DDBJ whole genome shotgun (WGS) entry which is preliminary data.</text>
</comment>
<evidence type="ECO:0000313" key="6">
    <source>
        <dbReference type="Proteomes" id="UP000600101"/>
    </source>
</evidence>
<dbReference type="EC" id="6.3.3.2" evidence="4"/>
<evidence type="ECO:0000313" key="5">
    <source>
        <dbReference type="EMBL" id="MBC4014992.1"/>
    </source>
</evidence>
<dbReference type="Pfam" id="PF01812">
    <property type="entry name" value="5-FTHF_cyc-lig"/>
    <property type="match status" value="1"/>
</dbReference>
<name>A0A9X0QX82_9PROT</name>
<keyword evidence="4" id="KW-0479">Metal-binding</keyword>
<comment type="catalytic activity">
    <reaction evidence="4">
        <text>(6S)-5-formyl-5,6,7,8-tetrahydrofolate + ATP = (6R)-5,10-methenyltetrahydrofolate + ADP + phosphate</text>
        <dbReference type="Rhea" id="RHEA:10488"/>
        <dbReference type="ChEBI" id="CHEBI:30616"/>
        <dbReference type="ChEBI" id="CHEBI:43474"/>
        <dbReference type="ChEBI" id="CHEBI:57455"/>
        <dbReference type="ChEBI" id="CHEBI:57457"/>
        <dbReference type="ChEBI" id="CHEBI:456216"/>
        <dbReference type="EC" id="6.3.3.2"/>
    </reaction>
</comment>
<comment type="cofactor">
    <cofactor evidence="4">
        <name>Mg(2+)</name>
        <dbReference type="ChEBI" id="CHEBI:18420"/>
    </cofactor>
</comment>
<dbReference type="EMBL" id="JACOMF010000005">
    <property type="protein sequence ID" value="MBC4014992.1"/>
    <property type="molecule type" value="Genomic_DNA"/>
</dbReference>
<dbReference type="NCBIfam" id="TIGR02727">
    <property type="entry name" value="MTHFS_bact"/>
    <property type="match status" value="1"/>
</dbReference>
<accession>A0A9X0QX82</accession>
<dbReference type="GO" id="GO:0009396">
    <property type="term" value="P:folic acid-containing compound biosynthetic process"/>
    <property type="evidence" value="ECO:0007669"/>
    <property type="project" value="TreeGrafter"/>
</dbReference>
<dbReference type="SUPFAM" id="SSF100950">
    <property type="entry name" value="NagB/RpiA/CoA transferase-like"/>
    <property type="match status" value="1"/>
</dbReference>